<protein>
    <recommendedName>
        <fullName evidence="4">Lipoprotein</fullName>
    </recommendedName>
</protein>
<dbReference type="RefSeq" id="WP_099199619.1">
    <property type="nucleotide sequence ID" value="NZ_JBIRXA010000004.1"/>
</dbReference>
<dbReference type="PROSITE" id="PS51318">
    <property type="entry name" value="TAT"/>
    <property type="match status" value="1"/>
</dbReference>
<evidence type="ECO:0000256" key="1">
    <source>
        <dbReference type="SAM" id="SignalP"/>
    </source>
</evidence>
<dbReference type="InterPro" id="IPR006311">
    <property type="entry name" value="TAT_signal"/>
</dbReference>
<evidence type="ECO:0000313" key="3">
    <source>
        <dbReference type="Proteomes" id="UP000222531"/>
    </source>
</evidence>
<reference evidence="2 3" key="1">
    <citation type="journal article" date="2017" name="Biochemistry">
        <title>Identification of the Biosynthetic Pathway for the Antibiotic Bicyclomycin.</title>
        <authorList>
            <person name="Patteson J."/>
            <person name="Cai W."/>
            <person name="Johnson R.A."/>
            <person name="Santa Maria K."/>
            <person name="Li B."/>
        </authorList>
    </citation>
    <scope>NUCLEOTIDE SEQUENCE [LARGE SCALE GENOMIC DNA]</scope>
    <source>
        <strain evidence="2 3">ATCC 21532</strain>
    </source>
</reference>
<keyword evidence="1" id="KW-0732">Signal</keyword>
<feature type="signal peptide" evidence="1">
    <location>
        <begin position="1"/>
        <end position="30"/>
    </location>
</feature>
<gene>
    <name evidence="2" type="ORF">BLA24_15990</name>
</gene>
<feature type="chain" id="PRO_5044380997" description="Lipoprotein" evidence="1">
    <location>
        <begin position="31"/>
        <end position="207"/>
    </location>
</feature>
<accession>A0A2G1XJ73</accession>
<evidence type="ECO:0008006" key="4">
    <source>
        <dbReference type="Google" id="ProtNLM"/>
    </source>
</evidence>
<sequence>MFRRRTALSVSTAAGLLAAVPLLTACGSTAHPGAAAVVGKDRITVSQLQGEVEDVREAQRSSPQGQQLLANSARLGQDTLIRLVQDRIVAQAGRDHGVEVTRRELQEQRTRVEKANGGAAATEDRFLALGIAPDRIDQALAMDLTHSKLNDKLGTARANQVLAQTSDALHVDVNPRYGTWDARRGTARTVLDPWLRPAAPPVPGEPA</sequence>
<evidence type="ECO:0000313" key="2">
    <source>
        <dbReference type="EMBL" id="PHQ51250.1"/>
    </source>
</evidence>
<organism evidence="2 3">
    <name type="scientific">Streptomyces cinnamoneus</name>
    <name type="common">Streptoverticillium cinnamoneum</name>
    <dbReference type="NCBI Taxonomy" id="53446"/>
    <lineage>
        <taxon>Bacteria</taxon>
        <taxon>Bacillati</taxon>
        <taxon>Actinomycetota</taxon>
        <taxon>Actinomycetes</taxon>
        <taxon>Kitasatosporales</taxon>
        <taxon>Streptomycetaceae</taxon>
        <taxon>Streptomyces</taxon>
        <taxon>Streptomyces cinnamoneus group</taxon>
    </lineage>
</organism>
<comment type="caution">
    <text evidence="2">The sequence shown here is derived from an EMBL/GenBank/DDBJ whole genome shotgun (WGS) entry which is preliminary data.</text>
</comment>
<dbReference type="Gene3D" id="1.10.4030.10">
    <property type="entry name" value="Porin chaperone SurA, peptide-binding domain"/>
    <property type="match status" value="1"/>
</dbReference>
<proteinExistence type="predicted"/>
<dbReference type="PROSITE" id="PS51257">
    <property type="entry name" value="PROKAR_LIPOPROTEIN"/>
    <property type="match status" value="1"/>
</dbReference>
<keyword evidence="3" id="KW-1185">Reference proteome</keyword>
<name>A0A2G1XJ73_STRCJ</name>
<dbReference type="AlphaFoldDB" id="A0A2G1XJ73"/>
<dbReference type="InterPro" id="IPR027304">
    <property type="entry name" value="Trigger_fact/SurA_dom_sf"/>
</dbReference>
<dbReference type="Proteomes" id="UP000222531">
    <property type="component" value="Unassembled WGS sequence"/>
</dbReference>
<dbReference type="OrthoDB" id="3212108at2"/>
<dbReference type="SUPFAM" id="SSF109998">
    <property type="entry name" value="Triger factor/SurA peptide-binding domain-like"/>
    <property type="match status" value="1"/>
</dbReference>
<dbReference type="EMBL" id="NHZO01000147">
    <property type="protein sequence ID" value="PHQ51250.1"/>
    <property type="molecule type" value="Genomic_DNA"/>
</dbReference>
<dbReference type="Pfam" id="PF13624">
    <property type="entry name" value="SurA_N_3"/>
    <property type="match status" value="1"/>
</dbReference>